<evidence type="ECO:0000313" key="3">
    <source>
        <dbReference type="Proteomes" id="UP000515369"/>
    </source>
</evidence>
<evidence type="ECO:0000259" key="1">
    <source>
        <dbReference type="Pfam" id="PF03959"/>
    </source>
</evidence>
<name>A0A7G5H7U4_9BACT</name>
<reference evidence="2 3" key="1">
    <citation type="submission" date="2020-07" db="EMBL/GenBank/DDBJ databases">
        <title>Spirosoma foliorum sp. nov., isolated from the leaves on the Nejang mountain Korea, Republic of.</title>
        <authorList>
            <person name="Ho H."/>
            <person name="Lee Y.-J."/>
            <person name="Nurcahyanto D.-A."/>
            <person name="Kim S.-G."/>
        </authorList>
    </citation>
    <scope>NUCLEOTIDE SEQUENCE [LARGE SCALE GENOMIC DNA]</scope>
    <source>
        <strain evidence="2 3">PL0136</strain>
    </source>
</reference>
<protein>
    <submittedName>
        <fullName evidence="2">Phospholipase</fullName>
    </submittedName>
</protein>
<dbReference type="EMBL" id="CP059732">
    <property type="protein sequence ID" value="QMW07186.1"/>
    <property type="molecule type" value="Genomic_DNA"/>
</dbReference>
<dbReference type="KEGG" id="sfol:H3H32_34595"/>
<dbReference type="Gene3D" id="3.40.50.1820">
    <property type="entry name" value="alpha/beta hydrolase"/>
    <property type="match status" value="1"/>
</dbReference>
<dbReference type="InterPro" id="IPR029058">
    <property type="entry name" value="AB_hydrolase_fold"/>
</dbReference>
<dbReference type="Pfam" id="PF03959">
    <property type="entry name" value="FSH1"/>
    <property type="match status" value="1"/>
</dbReference>
<accession>A0A7G5H7U4</accession>
<feature type="domain" description="Serine hydrolase" evidence="1">
    <location>
        <begin position="30"/>
        <end position="208"/>
    </location>
</feature>
<dbReference type="SUPFAM" id="SSF53474">
    <property type="entry name" value="alpha/beta-Hydrolases"/>
    <property type="match status" value="1"/>
</dbReference>
<gene>
    <name evidence="2" type="ORF">H3H32_34595</name>
</gene>
<evidence type="ECO:0000313" key="2">
    <source>
        <dbReference type="EMBL" id="QMW07186.1"/>
    </source>
</evidence>
<keyword evidence="3" id="KW-1185">Reference proteome</keyword>
<organism evidence="2 3">
    <name type="scientific">Spirosoma foliorum</name>
    <dbReference type="NCBI Taxonomy" id="2710596"/>
    <lineage>
        <taxon>Bacteria</taxon>
        <taxon>Pseudomonadati</taxon>
        <taxon>Bacteroidota</taxon>
        <taxon>Cytophagia</taxon>
        <taxon>Cytophagales</taxon>
        <taxon>Cytophagaceae</taxon>
        <taxon>Spirosoma</taxon>
    </lineage>
</organism>
<dbReference type="RefSeq" id="WP_182464576.1">
    <property type="nucleotide sequence ID" value="NZ_CP059732.1"/>
</dbReference>
<proteinExistence type="predicted"/>
<dbReference type="AlphaFoldDB" id="A0A7G5H7U4"/>
<sequence length="224" mass="25470">MMTEHHLPVQRTARYYTIGSLTEQTKAIWFCLHGFGQLAQYFGRKFTGLDDGETFVVVPEGLSRSYTDSSYQRVGASWMTREDRDYEISDYILYLNSLYDRVLNGLKPDETGLQITVLGFSQGAATACRWLNAQHVHADRLILWAGYLPHGLADLINPATLETTETHYVYGRQDEYLVELDDINEYLTRLQTDIPTLKITAFDGGHRVDPDVLKTLVTVTPTIP</sequence>
<dbReference type="InterPro" id="IPR005645">
    <property type="entry name" value="FSH-like_dom"/>
</dbReference>
<dbReference type="Proteomes" id="UP000515369">
    <property type="component" value="Chromosome"/>
</dbReference>